<name>A0A914NZS8_9BILA</name>
<protein>
    <submittedName>
        <fullName evidence="2">Uncharacterized protein</fullName>
    </submittedName>
</protein>
<dbReference type="AlphaFoldDB" id="A0A914NZS8"/>
<proteinExistence type="predicted"/>
<dbReference type="WBParaSite" id="PDA_v2.g11006.t1">
    <property type="protein sequence ID" value="PDA_v2.g11006.t1"/>
    <property type="gene ID" value="PDA_v2.g11006"/>
</dbReference>
<reference evidence="2" key="1">
    <citation type="submission" date="2022-11" db="UniProtKB">
        <authorList>
            <consortium name="WormBaseParasite"/>
        </authorList>
    </citation>
    <scope>IDENTIFICATION</scope>
</reference>
<keyword evidence="1" id="KW-1185">Reference proteome</keyword>
<dbReference type="Gene3D" id="1.10.510.10">
    <property type="entry name" value="Transferase(Phosphotransferase) domain 1"/>
    <property type="match status" value="1"/>
</dbReference>
<dbReference type="Proteomes" id="UP000887578">
    <property type="component" value="Unplaced"/>
</dbReference>
<sequence length="132" mass="15603">MVELTVGRLPWAGYSRHEKDKIAESKRKARTLERRTFLSHCPSLYELMMDVIDRWEFDTMPDYDGLYVVITRLLDVIGVKFDDIYDWETLDKYKEIPASTTSEDEKLKLFDHCIFVSHAELQKLVEKPLSLE</sequence>
<evidence type="ECO:0000313" key="2">
    <source>
        <dbReference type="WBParaSite" id="PDA_v2.g11006.t1"/>
    </source>
</evidence>
<organism evidence="1 2">
    <name type="scientific">Panagrolaimus davidi</name>
    <dbReference type="NCBI Taxonomy" id="227884"/>
    <lineage>
        <taxon>Eukaryota</taxon>
        <taxon>Metazoa</taxon>
        <taxon>Ecdysozoa</taxon>
        <taxon>Nematoda</taxon>
        <taxon>Chromadorea</taxon>
        <taxon>Rhabditida</taxon>
        <taxon>Tylenchina</taxon>
        <taxon>Panagrolaimomorpha</taxon>
        <taxon>Panagrolaimoidea</taxon>
        <taxon>Panagrolaimidae</taxon>
        <taxon>Panagrolaimus</taxon>
    </lineage>
</organism>
<evidence type="ECO:0000313" key="1">
    <source>
        <dbReference type="Proteomes" id="UP000887578"/>
    </source>
</evidence>
<accession>A0A914NZS8</accession>